<keyword evidence="2" id="KW-0396">Initiation factor</keyword>
<sequence length="500" mass="54065">MICNSLCPPFFFSATSPQVTVPHVFFSSPFLINTHSCRMSLVALPNAAEEMAEDVFFTFRLLSPGGEAYIPPCFIMTAAREMGYYPTSQCLRNCLSEVIGRGKRLTFPLFLKLCSSLEATRTLNTGAIEECKRVFDVRNSGTLNRGEFRTILTSSAAAEMTSSEVEAIVELLDPAHTDAIQLCAVQMILMRCLSKDARAIDDFFYTPRSARKEVSQPVAGGDDHHLQPLALNFVEGDRKDLSRDSKNLCANNKEAVRPLKAIEVNGSCASRPSRGRGSALQRKRQKSPVPTAPDDASDDIAEESLIYLHPPKTTAPSPCTSGPVTRATSLQQVPPLREEPLSRLETPTPPSEVAAPASLPIGDVEKSFMRGSHCSMPPSQTSHTVVPSAAERGKTTGQQDGITSLVASKSRFLGSGTRRTLPEPPLEELREVSLGDSCVLGNTSDVVHLHEDVAAADATVEGSRVIQSTHGSQGAANENASGRNQVKKKKAWVHNCCIQS</sequence>
<proteinExistence type="predicted"/>
<dbReference type="GO" id="GO:0003743">
    <property type="term" value="F:translation initiation factor activity"/>
    <property type="evidence" value="ECO:0007669"/>
    <property type="project" value="UniProtKB-KW"/>
</dbReference>
<comment type="caution">
    <text evidence="2">The sequence shown here is derived from an EMBL/GenBank/DDBJ whole genome shotgun (WGS) entry which is preliminary data.</text>
</comment>
<gene>
    <name evidence="2" type="ORF">ECC02_001223</name>
</gene>
<dbReference type="Proteomes" id="UP000583944">
    <property type="component" value="Unassembled WGS sequence"/>
</dbReference>
<dbReference type="SUPFAM" id="SSF47473">
    <property type="entry name" value="EF-hand"/>
    <property type="match status" value="1"/>
</dbReference>
<feature type="compositionally biased region" description="Polar residues" evidence="1">
    <location>
        <begin position="314"/>
        <end position="332"/>
    </location>
</feature>
<reference evidence="2 3" key="1">
    <citation type="journal article" date="2019" name="Genome Biol. Evol.">
        <title>Nanopore Sequencing Significantly Improves Genome Assembly of the Protozoan Parasite Trypanosoma cruzi.</title>
        <authorList>
            <person name="Diaz-Viraque F."/>
            <person name="Pita S."/>
            <person name="Greif G."/>
            <person name="de Souza R.C.M."/>
            <person name="Iraola G."/>
            <person name="Robello C."/>
        </authorList>
    </citation>
    <scope>NUCLEOTIDE SEQUENCE [LARGE SCALE GENOMIC DNA]</scope>
    <source>
        <strain evidence="2 3">Berenice</strain>
    </source>
</reference>
<organism evidence="2 3">
    <name type="scientific">Trypanosoma cruzi</name>
    <dbReference type="NCBI Taxonomy" id="5693"/>
    <lineage>
        <taxon>Eukaryota</taxon>
        <taxon>Discoba</taxon>
        <taxon>Euglenozoa</taxon>
        <taxon>Kinetoplastea</taxon>
        <taxon>Metakinetoplastina</taxon>
        <taxon>Trypanosomatida</taxon>
        <taxon>Trypanosomatidae</taxon>
        <taxon>Trypanosoma</taxon>
        <taxon>Schizotrypanum</taxon>
    </lineage>
</organism>
<dbReference type="EMBL" id="JABDHM010000006">
    <property type="protein sequence ID" value="KAF5225460.1"/>
    <property type="molecule type" value="Genomic_DNA"/>
</dbReference>
<evidence type="ECO:0000256" key="1">
    <source>
        <dbReference type="SAM" id="MobiDB-lite"/>
    </source>
</evidence>
<name>A0A7J6YGP5_TRYCR</name>
<dbReference type="InterPro" id="IPR011992">
    <property type="entry name" value="EF-hand-dom_pair"/>
</dbReference>
<dbReference type="VEuPathDB" id="TriTrypDB:BCY84_13904"/>
<dbReference type="Gene3D" id="1.10.238.10">
    <property type="entry name" value="EF-hand"/>
    <property type="match status" value="1"/>
</dbReference>
<evidence type="ECO:0000313" key="3">
    <source>
        <dbReference type="Proteomes" id="UP000583944"/>
    </source>
</evidence>
<protein>
    <submittedName>
        <fullName evidence="2">Cytokinesis initiation factor 2</fullName>
    </submittedName>
</protein>
<dbReference type="AlphaFoldDB" id="A0A7J6YGP5"/>
<feature type="region of interest" description="Disordered" evidence="1">
    <location>
        <begin position="267"/>
        <end position="357"/>
    </location>
</feature>
<evidence type="ECO:0000313" key="2">
    <source>
        <dbReference type="EMBL" id="KAF5225460.1"/>
    </source>
</evidence>
<keyword evidence="2" id="KW-0648">Protein biosynthesis</keyword>
<dbReference type="VEuPathDB" id="TriTrypDB:ECC02_001223"/>
<accession>A0A7J6YGP5</accession>